<feature type="compositionally biased region" description="Low complexity" evidence="12">
    <location>
        <begin position="59"/>
        <end position="69"/>
    </location>
</feature>
<accession>A0A420Y8R4</accession>
<feature type="compositionally biased region" description="Low complexity" evidence="12">
    <location>
        <begin position="118"/>
        <end position="129"/>
    </location>
</feature>
<name>A0A420Y8R4_9PEZI</name>
<dbReference type="Pfam" id="PF25326">
    <property type="entry name" value="ARM_SRB8"/>
    <property type="match status" value="1"/>
</dbReference>
<dbReference type="PANTHER" id="PTHR46567">
    <property type="entry name" value="MEDIATOR OF RNA POLYMERASE II TRANSCRIPTION SUBUNIT 12"/>
    <property type="match status" value="1"/>
</dbReference>
<comment type="function">
    <text evidence="10">Component of the SRB8-11 complex. The SRB8-11 complex is a regulatory module of the Mediator complex which is itself involved in regulation of basal and activated RNA polymerase II-dependent transcription. The SRB8-11 complex may be involved in the transcriptional repression of a subset of genes regulated by Mediator. It may inhibit the association of the Mediator complex with RNA polymerase II to form the holoenzyme complex.</text>
</comment>
<keyword evidence="8" id="KW-0804">Transcription</keyword>
<evidence type="ECO:0000256" key="8">
    <source>
        <dbReference type="ARBA" id="ARBA00023163"/>
    </source>
</evidence>
<evidence type="ECO:0000256" key="4">
    <source>
        <dbReference type="ARBA" id="ARBA00019622"/>
    </source>
</evidence>
<evidence type="ECO:0000256" key="6">
    <source>
        <dbReference type="ARBA" id="ARBA00023015"/>
    </source>
</evidence>
<dbReference type="OrthoDB" id="20828at2759"/>
<dbReference type="Proteomes" id="UP000275385">
    <property type="component" value="Unassembled WGS sequence"/>
</dbReference>
<keyword evidence="6" id="KW-0805">Transcription regulation</keyword>
<evidence type="ECO:0000256" key="7">
    <source>
        <dbReference type="ARBA" id="ARBA00023159"/>
    </source>
</evidence>
<comment type="similarity">
    <text evidence="2">Belongs to the Mediator complex subunit 12 family.</text>
</comment>
<dbReference type="GO" id="GO:0016592">
    <property type="term" value="C:mediator complex"/>
    <property type="evidence" value="ECO:0007669"/>
    <property type="project" value="InterPro"/>
</dbReference>
<evidence type="ECO:0000256" key="5">
    <source>
        <dbReference type="ARBA" id="ARBA00022491"/>
    </source>
</evidence>
<dbReference type="PANTHER" id="PTHR46567:SF1">
    <property type="entry name" value="MEDIATOR OF RNA POLYMERASE II TRANSCRIPTION SUBUNIT 12"/>
    <property type="match status" value="1"/>
</dbReference>
<keyword evidence="7" id="KW-0010">Activator</keyword>
<evidence type="ECO:0000256" key="11">
    <source>
        <dbReference type="ARBA" id="ARBA00032010"/>
    </source>
</evidence>
<evidence type="ECO:0000256" key="1">
    <source>
        <dbReference type="ARBA" id="ARBA00004123"/>
    </source>
</evidence>
<evidence type="ECO:0000259" key="13">
    <source>
        <dbReference type="SMART" id="SM01281"/>
    </source>
</evidence>
<keyword evidence="9" id="KW-0539">Nucleus</keyword>
<dbReference type="Pfam" id="PF09497">
    <property type="entry name" value="Med12"/>
    <property type="match status" value="1"/>
</dbReference>
<reference evidence="14 15" key="1">
    <citation type="submission" date="2018-08" db="EMBL/GenBank/DDBJ databases">
        <title>Draft genome of the lignicolous fungus Coniochaeta pulveracea.</title>
        <authorList>
            <person name="Borstlap C.J."/>
            <person name="De Witt R.N."/>
            <person name="Botha A."/>
            <person name="Volschenk H."/>
        </authorList>
    </citation>
    <scope>NUCLEOTIDE SEQUENCE [LARGE SCALE GENOMIC DNA]</scope>
    <source>
        <strain evidence="14 15">CAB683</strain>
    </source>
</reference>
<evidence type="ECO:0000313" key="15">
    <source>
        <dbReference type="Proteomes" id="UP000275385"/>
    </source>
</evidence>
<evidence type="ECO:0000256" key="9">
    <source>
        <dbReference type="ARBA" id="ARBA00023242"/>
    </source>
</evidence>
<comment type="subunit">
    <text evidence="3">Component of the SRB8-11 complex, which itself associates with the Mediator complex.</text>
</comment>
<comment type="caution">
    <text evidence="14">The sequence shown here is derived from an EMBL/GenBank/DDBJ whole genome shotgun (WGS) entry which is preliminary data.</text>
</comment>
<gene>
    <name evidence="14" type="primary">SRB8</name>
    <name evidence="14" type="ORF">DL546_002599</name>
</gene>
<comment type="subcellular location">
    <subcellularLocation>
        <location evidence="1">Nucleus</location>
    </subcellularLocation>
</comment>
<feature type="compositionally biased region" description="Polar residues" evidence="12">
    <location>
        <begin position="1"/>
        <end position="18"/>
    </location>
</feature>
<proteinExistence type="inferred from homology"/>
<protein>
    <recommendedName>
        <fullName evidence="4">Mediator of RNA polymerase II transcription subunit 12</fullName>
    </recommendedName>
    <alternativeName>
        <fullName evidence="11">Mediator complex subunit 12</fullName>
    </alternativeName>
</protein>
<sequence length="1483" mass="163195">MNMDLSESPSYLESSKPFTPSRLMADTSDLAGLSPHASQTPTADREPAPMPLPRRRPRFAAPMTTTGDPAPTPPAATTKKDTRPKPFTVEVPPAAPRYALHLRQGPLGSGSKVGSQEAGSSFSGGAAGSSTATTGYADFYPWTGNHPEDQFSDQAIRLGYFDKPPPVNAANNETVSAKNALYQTLKHKSGVNALSTVFTSVLGHRRYTRQVTAQSTFKPPPRVTVTDTKREIWLKDLANRAIPLRRLSRTIPHGIKGKVLLDQCMNKRVPIDRAIWLAKCVGANEIRSFKRKGVNGTFVMGGEAKWMRDWTVCVEQFVESVFSAFADPQWINKVNYAIRLASHIYSEQLLDQDHYLDWILESTEKSHYSRLPTWMILVNIYCKDMVLSRKTARRLVSVLLSHLHEIQNNKDHDVLALLSSRLISLLSKLLTYSPASFISPTTWFKCREALRTGLPQDVDECHRLYSIVDSRNEQLVASCNKTPPAARQTLVRLLDMTLQTPMSDDLPSKCWDLSQDKATLVRIILDWCTSIYRPGVAKVYVSWRVLTDWSTKGVDVTALLLDYMAHEPLEQAERKSALYHLACELTRSGHLSVPRYVQWLIARGGIVSQRDVEPDSRCCTRLLVELPVHALSESERNHRSGILRRAGYSVDQERADHKMAVGYIKRTLGMTAEATDLPLSQKPLPPKKLARRIRMSSFALKAEIGSLLQASLVSGMDAGPASKDSPPTLGMSQTVFDGIRTILESATDLSTLASVLKPISRVSDCEILASCADTASRHVLTFAALDVAKDIFDTFYGRLRVVATEQGIGARPLLASLACLATRMPGMQAMAAQLQKDLAQTDRNNPVDACSPVSDNMGVLDDAANLHEEIEKHLANGTVLERQTMNNFFQLAMKLLNSSWNQTFELQRAYALLLARIRGFDAPHFDSLMMSWICYVRSTTNRVSITQMFPLLISVGCLSLPLLLASTQVEQPATSGAGVSRPSVSGPGAGNAPHVVQITWRSRYTQEVLDLVMKPHTSTGLLSEDECYRLAILQDQALRENAPEIIALVRQALLEYSFCRSQGDVEGLPLDHAESRACLVTMLRSLTLRDVNGVIKALSIKGADAHLGRLIDRIATELLIPDNDPGTQVTFDQVFELTNDFTLPFCQLKLALSLSLADQNNAGTTDRIQSHLELFAKAMDNAIDVKNISWTGMLSSLSPEITHQLKSRAQARFLDMLPSLNNDRLSDKVPEHDLQMANNLLTVMDAIIRGGSMGRPPQMTGAMADKLADLWEVLCAQSAEPASKTAVLQHWLPSLLSFITLHTSTFDSSREGFAIRAKIVITLAGILQAITSMPPTIDLVLHSSMTSIQTRIFDLACLLADSLSDEVRSQCIRLVPSSAFTTQLRYILSHPCCSATENPMLCVREKPPPPPTTARAAQGFPAAALLGTPLSLWGGGVAAGGAVTGEKLTPFVVRRWEMLNEPTPTVGENDTAIALGMFEARRA</sequence>
<dbReference type="InterPro" id="IPR019035">
    <property type="entry name" value="Mediator_Med12"/>
</dbReference>
<dbReference type="EMBL" id="QVQW01000032">
    <property type="protein sequence ID" value="RKU44288.1"/>
    <property type="molecule type" value="Genomic_DNA"/>
</dbReference>
<feature type="domain" description="Mediator complex subunit Med12" evidence="13">
    <location>
        <begin position="216"/>
        <end position="279"/>
    </location>
</feature>
<dbReference type="SMART" id="SM01281">
    <property type="entry name" value="Med12"/>
    <property type="match status" value="1"/>
</dbReference>
<evidence type="ECO:0000256" key="3">
    <source>
        <dbReference type="ARBA" id="ARBA00011629"/>
    </source>
</evidence>
<feature type="region of interest" description="Disordered" evidence="12">
    <location>
        <begin position="1"/>
        <end position="129"/>
    </location>
</feature>
<dbReference type="GO" id="GO:0006357">
    <property type="term" value="P:regulation of transcription by RNA polymerase II"/>
    <property type="evidence" value="ECO:0007669"/>
    <property type="project" value="InterPro"/>
</dbReference>
<keyword evidence="15" id="KW-1185">Reference proteome</keyword>
<dbReference type="STRING" id="177199.A0A420Y8R4"/>
<keyword evidence="5" id="KW-0678">Repressor</keyword>
<evidence type="ECO:0000256" key="2">
    <source>
        <dbReference type="ARBA" id="ARBA00010289"/>
    </source>
</evidence>
<evidence type="ECO:0000256" key="10">
    <source>
        <dbReference type="ARBA" id="ARBA00025661"/>
    </source>
</evidence>
<dbReference type="GO" id="GO:0003712">
    <property type="term" value="F:transcription coregulator activity"/>
    <property type="evidence" value="ECO:0007669"/>
    <property type="project" value="InterPro"/>
</dbReference>
<organism evidence="14 15">
    <name type="scientific">Coniochaeta pulveracea</name>
    <dbReference type="NCBI Taxonomy" id="177199"/>
    <lineage>
        <taxon>Eukaryota</taxon>
        <taxon>Fungi</taxon>
        <taxon>Dikarya</taxon>
        <taxon>Ascomycota</taxon>
        <taxon>Pezizomycotina</taxon>
        <taxon>Sordariomycetes</taxon>
        <taxon>Sordariomycetidae</taxon>
        <taxon>Coniochaetales</taxon>
        <taxon>Coniochaetaceae</taxon>
        <taxon>Coniochaeta</taxon>
    </lineage>
</organism>
<dbReference type="InterPro" id="IPR057344">
    <property type="entry name" value="ARM_SRB8"/>
</dbReference>
<evidence type="ECO:0000313" key="14">
    <source>
        <dbReference type="EMBL" id="RKU44288.1"/>
    </source>
</evidence>
<evidence type="ECO:0000256" key="12">
    <source>
        <dbReference type="SAM" id="MobiDB-lite"/>
    </source>
</evidence>